<dbReference type="GO" id="GO:0001510">
    <property type="term" value="P:RNA methylation"/>
    <property type="evidence" value="ECO:0007669"/>
    <property type="project" value="InterPro"/>
</dbReference>
<dbReference type="SUPFAM" id="SSF48013">
    <property type="entry name" value="NusB-like"/>
    <property type="match status" value="1"/>
</dbReference>
<comment type="caution">
    <text evidence="5">Lacks conserved residue(s) required for the propagation of feature annotation.</text>
</comment>
<dbReference type="PANTHER" id="PTHR22807:SF61">
    <property type="entry name" value="NOL1_NOP2_SUN FAMILY PROTEIN _ ANTITERMINATION NUSB DOMAIN-CONTAINING PROTEIN"/>
    <property type="match status" value="1"/>
</dbReference>
<keyword evidence="4 5" id="KW-0694">RNA-binding</keyword>
<feature type="binding site" evidence="5">
    <location>
        <position position="253"/>
    </location>
    <ligand>
        <name>S-adenosyl-L-methionine</name>
        <dbReference type="ChEBI" id="CHEBI:59789"/>
    </ligand>
</feature>
<dbReference type="InterPro" id="IPR023267">
    <property type="entry name" value="RCMT"/>
</dbReference>
<proteinExistence type="inferred from homology"/>
<dbReference type="Proteomes" id="UP000478417">
    <property type="component" value="Unassembled WGS sequence"/>
</dbReference>
<comment type="similarity">
    <text evidence="5">Belongs to the class I-like SAM-binding methyltransferase superfamily. RsmB/NOP family.</text>
</comment>
<sequence length="407" mass="45518">MEAHREKEDWREAIALLVKFCRGEAHLDILLDNAHQLHSRWLVMETFRQWLVIDALLAPHLKRAPRPEAHNLLRLAVAECLYREEADRPKVVHYAVEVARGIKLSKPEAGFVNGVLRSVLRAGKFSDAGPEKSHPDWLVKRWKNSLGEAATQQLLNWNQSIPGLYVRAGEKPEYCDETDWAGYFKVQQSRSPDAIADVKAGKVYIQDPFTRIPVDLLDPKPGESILDLCAAPGGKSRLLSERMSGKGRLILVDKPGNRLERLISNFARLEKPGPLIIGSLLENLEALAPEHNLECASMDAVLIDVPCSNTGVIQKRPDVKLRLKEADILAQSEQQLKLLELAARWVRPGGRLVYSTCSLEPEENTAVVEAFCKAHGKWKLVREKLSQPWECGHDGGGAFLLTIEADA</sequence>
<organism evidence="7 8">
    <name type="scientific">Oceanipulchritudo coccoides</name>
    <dbReference type="NCBI Taxonomy" id="2706888"/>
    <lineage>
        <taxon>Bacteria</taxon>
        <taxon>Pseudomonadati</taxon>
        <taxon>Verrucomicrobiota</taxon>
        <taxon>Opitutia</taxon>
        <taxon>Puniceicoccales</taxon>
        <taxon>Oceanipulchritudinaceae</taxon>
        <taxon>Oceanipulchritudo</taxon>
    </lineage>
</organism>
<keyword evidence="2 5" id="KW-0808">Transferase</keyword>
<dbReference type="PROSITE" id="PS51686">
    <property type="entry name" value="SAM_MT_RSMB_NOP"/>
    <property type="match status" value="1"/>
</dbReference>
<dbReference type="InterPro" id="IPR049560">
    <property type="entry name" value="MeTrfase_RsmB-F_NOP2_cat"/>
</dbReference>
<feature type="binding site" evidence="5">
    <location>
        <position position="304"/>
    </location>
    <ligand>
        <name>S-adenosyl-L-methionine</name>
        <dbReference type="ChEBI" id="CHEBI:59789"/>
    </ligand>
</feature>
<feature type="binding site" evidence="5">
    <location>
        <begin position="229"/>
        <end position="235"/>
    </location>
    <ligand>
        <name>S-adenosyl-L-methionine</name>
        <dbReference type="ChEBI" id="CHEBI:59789"/>
    </ligand>
</feature>
<gene>
    <name evidence="7" type="ORF">G0Q06_02915</name>
</gene>
<name>A0A6B2M047_9BACT</name>
<dbReference type="SUPFAM" id="SSF53335">
    <property type="entry name" value="S-adenosyl-L-methionine-dependent methyltransferases"/>
    <property type="match status" value="1"/>
</dbReference>
<dbReference type="Pfam" id="PF01029">
    <property type="entry name" value="NusB"/>
    <property type="match status" value="1"/>
</dbReference>
<dbReference type="InterPro" id="IPR029063">
    <property type="entry name" value="SAM-dependent_MTases_sf"/>
</dbReference>
<evidence type="ECO:0000256" key="1">
    <source>
        <dbReference type="ARBA" id="ARBA00022603"/>
    </source>
</evidence>
<dbReference type="InterPro" id="IPR035926">
    <property type="entry name" value="NusB-like_sf"/>
</dbReference>
<evidence type="ECO:0000259" key="6">
    <source>
        <dbReference type="PROSITE" id="PS51686"/>
    </source>
</evidence>
<dbReference type="RefSeq" id="WP_163962295.1">
    <property type="nucleotide sequence ID" value="NZ_JAAGNX010000001.1"/>
</dbReference>
<dbReference type="PANTHER" id="PTHR22807">
    <property type="entry name" value="NOP2 YEAST -RELATED NOL1/NOP2/FMU SUN DOMAIN-CONTAINING"/>
    <property type="match status" value="1"/>
</dbReference>
<dbReference type="InterPro" id="IPR001678">
    <property type="entry name" value="MeTrfase_RsmB-F_NOP2_dom"/>
</dbReference>
<dbReference type="GO" id="GO:0006355">
    <property type="term" value="P:regulation of DNA-templated transcription"/>
    <property type="evidence" value="ECO:0007669"/>
    <property type="project" value="InterPro"/>
</dbReference>
<evidence type="ECO:0000256" key="3">
    <source>
        <dbReference type="ARBA" id="ARBA00022691"/>
    </source>
</evidence>
<dbReference type="Pfam" id="PF01189">
    <property type="entry name" value="Methyltr_RsmB-F"/>
    <property type="match status" value="1"/>
</dbReference>
<evidence type="ECO:0000256" key="5">
    <source>
        <dbReference type="PROSITE-ProRule" id="PRU01023"/>
    </source>
</evidence>
<evidence type="ECO:0000313" key="7">
    <source>
        <dbReference type="EMBL" id="NDV61397.1"/>
    </source>
</evidence>
<dbReference type="Gene3D" id="1.10.940.10">
    <property type="entry name" value="NusB-like"/>
    <property type="match status" value="1"/>
</dbReference>
<accession>A0A6B2M047</accession>
<reference evidence="7 8" key="1">
    <citation type="submission" date="2020-02" db="EMBL/GenBank/DDBJ databases">
        <title>Albibacoteraceae fam. nov., the first described family within the subdivision 4 Verrucomicrobia.</title>
        <authorList>
            <person name="Xi F."/>
        </authorList>
    </citation>
    <scope>NUCLEOTIDE SEQUENCE [LARGE SCALE GENOMIC DNA]</scope>
    <source>
        <strain evidence="7 8">CK1056</strain>
    </source>
</reference>
<keyword evidence="1 5" id="KW-0489">Methyltransferase</keyword>
<evidence type="ECO:0000313" key="8">
    <source>
        <dbReference type="Proteomes" id="UP000478417"/>
    </source>
</evidence>
<protein>
    <recommendedName>
        <fullName evidence="6">SAM-dependent MTase RsmB/NOP-type domain-containing protein</fullName>
    </recommendedName>
</protein>
<keyword evidence="8" id="KW-1185">Reference proteome</keyword>
<dbReference type="PRINTS" id="PR02008">
    <property type="entry name" value="RCMTFAMILY"/>
</dbReference>
<evidence type="ECO:0000256" key="2">
    <source>
        <dbReference type="ARBA" id="ARBA00022679"/>
    </source>
</evidence>
<feature type="domain" description="SAM-dependent MTase RsmB/NOP-type" evidence="6">
    <location>
        <begin position="125"/>
        <end position="407"/>
    </location>
</feature>
<comment type="caution">
    <text evidence="7">The sequence shown here is derived from an EMBL/GenBank/DDBJ whole genome shotgun (WGS) entry which is preliminary data.</text>
</comment>
<dbReference type="InterPro" id="IPR006027">
    <property type="entry name" value="NusB_RsmB_TIM44"/>
</dbReference>
<dbReference type="EMBL" id="JAAGNX010000001">
    <property type="protein sequence ID" value="NDV61397.1"/>
    <property type="molecule type" value="Genomic_DNA"/>
</dbReference>
<evidence type="ECO:0000256" key="4">
    <source>
        <dbReference type="ARBA" id="ARBA00022884"/>
    </source>
</evidence>
<dbReference type="CDD" id="cd02440">
    <property type="entry name" value="AdoMet_MTases"/>
    <property type="match status" value="1"/>
</dbReference>
<feature type="active site" description="Nucleophile" evidence="5">
    <location>
        <position position="357"/>
    </location>
</feature>
<keyword evidence="3 5" id="KW-0949">S-adenosyl-L-methionine</keyword>
<dbReference type="GO" id="GO:0003723">
    <property type="term" value="F:RNA binding"/>
    <property type="evidence" value="ECO:0007669"/>
    <property type="project" value="UniProtKB-UniRule"/>
</dbReference>
<dbReference type="GO" id="GO:0008173">
    <property type="term" value="F:RNA methyltransferase activity"/>
    <property type="evidence" value="ECO:0007669"/>
    <property type="project" value="InterPro"/>
</dbReference>
<dbReference type="Gene3D" id="3.40.50.150">
    <property type="entry name" value="Vaccinia Virus protein VP39"/>
    <property type="match status" value="1"/>
</dbReference>
<dbReference type="AlphaFoldDB" id="A0A6B2M047"/>